<comment type="subcellular location">
    <subcellularLocation>
        <location evidence="1">Nucleus</location>
    </subcellularLocation>
</comment>
<dbReference type="InterPro" id="IPR000286">
    <property type="entry name" value="HDACs"/>
</dbReference>
<dbReference type="PRINTS" id="PR01271">
    <property type="entry name" value="HISDACETLASE"/>
</dbReference>
<sequence length="693" mass="76483">MTSSLAPLDPIVANGSDRGKKVAYFYDSDVGNYAYVSGHPMKPHRIRMTHSLVMNYGLYKKMEIYRAKPASKYEMTQFHTDEYIDFLSKVTPDNMDGFSKEQSKYNVGDDCPVFDGLFEFCGISAGGSMEGAARLNRNKCDIAVNWAGGLHHAKKSEASGFCYVNDIVLGILELLRFKQRVLYVDIDVHHGDGVEEAFYTTDRVMTVSFHKYGEYFPGTGELRDIGVGHGKYYAVNFPLRDGIDDVSYKSIFEPVIKSVMEWYRPEAVVLQCGGDSLSGDRLGCFNLSMRGHANCVNFVKSFNLPTLILGGGGYTMRNVARTWAFETGILVGDSLVSDLPYNDYYEYFAPDYELDVRPSNMDNANTREYLDKIRTQVVENLKRTAFAPSVQMTDVPRDPLVEGMDDEADAIMDDLDEDENKDKRYTQRRFDQYVEKPGELSDSEDEEENAANGVRRQPNALKSRNQVNYRILDGGESGLESGVATPQDASSIPDDEMDTTGDAKITDAPPEPETEVATPSAVEPTSRAEEASNADQIEMAIDETAQVGSSAPVSHPASPKAQDEDTTMEDVGEAEPAPEPAEKPAESIPAVTEEEKAVEEETPAPEKIATEEPISKPQSPSKGPAEQPETETKDDTVAEKIEETVEPAAEAKEKTPEGAKDEVATEKTEAEPSTENKESAPDKKPEEPAKSED</sequence>
<feature type="compositionally biased region" description="Basic and acidic residues" evidence="10">
    <location>
        <begin position="630"/>
        <end position="693"/>
    </location>
</feature>
<accession>A0AAD4CCN8</accession>
<dbReference type="AlphaFoldDB" id="A0AAD4CCN8"/>
<dbReference type="GO" id="GO:0033698">
    <property type="term" value="C:Rpd3L complex"/>
    <property type="evidence" value="ECO:0007669"/>
    <property type="project" value="UniProtKB-ARBA"/>
</dbReference>
<dbReference type="PANTHER" id="PTHR10625">
    <property type="entry name" value="HISTONE DEACETYLASE HDAC1-RELATED"/>
    <property type="match status" value="1"/>
</dbReference>
<name>A0AAD4CCN8_ASPNN</name>
<dbReference type="Pfam" id="PF00850">
    <property type="entry name" value="Hist_deacetyl"/>
    <property type="match status" value="1"/>
</dbReference>
<dbReference type="FunFam" id="3.40.800.20:FF:000001">
    <property type="entry name" value="Histone deacetylase"/>
    <property type="match status" value="1"/>
</dbReference>
<keyword evidence="8" id="KW-0539">Nucleus</keyword>
<keyword evidence="4" id="KW-0378">Hydrolase</keyword>
<keyword evidence="5" id="KW-0156">Chromatin regulator</keyword>
<proteinExistence type="inferred from homology"/>
<keyword evidence="6" id="KW-0805">Transcription regulation</keyword>
<evidence type="ECO:0000256" key="9">
    <source>
        <dbReference type="ARBA" id="ARBA00061569"/>
    </source>
</evidence>
<comment type="caution">
    <text evidence="12">The sequence shown here is derived from an EMBL/GenBank/DDBJ whole genome shotgun (WGS) entry which is preliminary data.</text>
</comment>
<dbReference type="GO" id="GO:0031507">
    <property type="term" value="P:heterochromatin formation"/>
    <property type="evidence" value="ECO:0007669"/>
    <property type="project" value="TreeGrafter"/>
</dbReference>
<dbReference type="EMBL" id="VCAU01000137">
    <property type="protein sequence ID" value="KAF9884029.1"/>
    <property type="molecule type" value="Genomic_DNA"/>
</dbReference>
<evidence type="ECO:0000256" key="8">
    <source>
        <dbReference type="ARBA" id="ARBA00023242"/>
    </source>
</evidence>
<feature type="domain" description="Histone deacetylase" evidence="11">
    <location>
        <begin position="39"/>
        <end position="327"/>
    </location>
</feature>
<dbReference type="SUPFAM" id="SSF52768">
    <property type="entry name" value="Arginase/deacetylase"/>
    <property type="match status" value="1"/>
</dbReference>
<dbReference type="EC" id="3.5.1.98" evidence="2"/>
<evidence type="ECO:0000256" key="1">
    <source>
        <dbReference type="ARBA" id="ARBA00004123"/>
    </source>
</evidence>
<evidence type="ECO:0000256" key="5">
    <source>
        <dbReference type="ARBA" id="ARBA00022853"/>
    </source>
</evidence>
<keyword evidence="7" id="KW-0804">Transcription</keyword>
<dbReference type="PANTHER" id="PTHR10625:SF10">
    <property type="entry name" value="HISTONE DEACETYLASE HDAC1"/>
    <property type="match status" value="1"/>
</dbReference>
<dbReference type="PRINTS" id="PR01270">
    <property type="entry name" value="HDASUPER"/>
</dbReference>
<gene>
    <name evidence="12" type="primary">RPD3</name>
    <name evidence="12" type="ORF">FE257_002367</name>
</gene>
<evidence type="ECO:0000313" key="12">
    <source>
        <dbReference type="EMBL" id="KAF9884029.1"/>
    </source>
</evidence>
<protein>
    <recommendedName>
        <fullName evidence="2">histone deacetylase</fullName>
        <ecNumber evidence="2">3.5.1.98</ecNumber>
    </recommendedName>
</protein>
<dbReference type="Proteomes" id="UP001194746">
    <property type="component" value="Unassembled WGS sequence"/>
</dbReference>
<dbReference type="Gene3D" id="3.40.800.20">
    <property type="entry name" value="Histone deacetylase domain"/>
    <property type="match status" value="1"/>
</dbReference>
<comment type="similarity">
    <text evidence="9">Belongs to the histone deacetylase family. HD Type 1 subfamily.</text>
</comment>
<feature type="compositionally biased region" description="Basic and acidic residues" evidence="10">
    <location>
        <begin position="420"/>
        <end position="439"/>
    </location>
</feature>
<reference evidence="12" key="1">
    <citation type="journal article" date="2019" name="Beilstein J. Org. Chem.">
        <title>Nanangenines: drimane sesquiterpenoids as the dominant metabolite cohort of a novel Australian fungus, Aspergillus nanangensis.</title>
        <authorList>
            <person name="Lacey H.J."/>
            <person name="Gilchrist C.L.M."/>
            <person name="Crombie A."/>
            <person name="Kalaitzis J.A."/>
            <person name="Vuong D."/>
            <person name="Rutledge P.J."/>
            <person name="Turner P."/>
            <person name="Pitt J.I."/>
            <person name="Lacey E."/>
            <person name="Chooi Y.H."/>
            <person name="Piggott A.M."/>
        </authorList>
    </citation>
    <scope>NUCLEOTIDE SEQUENCE</scope>
    <source>
        <strain evidence="12">MST-FP2251</strain>
    </source>
</reference>
<feature type="compositionally biased region" description="Acidic residues" evidence="10">
    <location>
        <begin position="564"/>
        <end position="573"/>
    </location>
</feature>
<dbReference type="InterPro" id="IPR023801">
    <property type="entry name" value="His_deacetylse_dom"/>
</dbReference>
<dbReference type="CDD" id="cd10004">
    <property type="entry name" value="RPD3-like"/>
    <property type="match status" value="1"/>
</dbReference>
<reference evidence="12" key="2">
    <citation type="submission" date="2020-02" db="EMBL/GenBank/DDBJ databases">
        <authorList>
            <person name="Gilchrist C.L.M."/>
            <person name="Chooi Y.-H."/>
        </authorList>
    </citation>
    <scope>NUCLEOTIDE SEQUENCE</scope>
    <source>
        <strain evidence="12">MST-FP2251</strain>
    </source>
</reference>
<evidence type="ECO:0000259" key="11">
    <source>
        <dbReference type="Pfam" id="PF00850"/>
    </source>
</evidence>
<evidence type="ECO:0000256" key="3">
    <source>
        <dbReference type="ARBA" id="ARBA00022491"/>
    </source>
</evidence>
<dbReference type="GO" id="GO:0141221">
    <property type="term" value="F:histone deacetylase activity, hydrolytic mechanism"/>
    <property type="evidence" value="ECO:0007669"/>
    <property type="project" value="UniProtKB-EC"/>
</dbReference>
<dbReference type="GO" id="GO:0032221">
    <property type="term" value="C:Rpd3S complex"/>
    <property type="evidence" value="ECO:0007669"/>
    <property type="project" value="UniProtKB-ARBA"/>
</dbReference>
<evidence type="ECO:0000256" key="4">
    <source>
        <dbReference type="ARBA" id="ARBA00022801"/>
    </source>
</evidence>
<evidence type="ECO:0000256" key="10">
    <source>
        <dbReference type="SAM" id="MobiDB-lite"/>
    </source>
</evidence>
<dbReference type="GO" id="GO:0070210">
    <property type="term" value="C:Rpd3L-Expanded complex"/>
    <property type="evidence" value="ECO:0007669"/>
    <property type="project" value="TreeGrafter"/>
</dbReference>
<dbReference type="InterPro" id="IPR037138">
    <property type="entry name" value="His_deacetylse_dom_sf"/>
</dbReference>
<feature type="region of interest" description="Disordered" evidence="10">
    <location>
        <begin position="413"/>
        <end position="693"/>
    </location>
</feature>
<evidence type="ECO:0000256" key="2">
    <source>
        <dbReference type="ARBA" id="ARBA00012111"/>
    </source>
</evidence>
<evidence type="ECO:0000256" key="6">
    <source>
        <dbReference type="ARBA" id="ARBA00023015"/>
    </source>
</evidence>
<evidence type="ECO:0000256" key="7">
    <source>
        <dbReference type="ARBA" id="ARBA00023163"/>
    </source>
</evidence>
<evidence type="ECO:0000313" key="13">
    <source>
        <dbReference type="Proteomes" id="UP001194746"/>
    </source>
</evidence>
<keyword evidence="3" id="KW-0678">Repressor</keyword>
<keyword evidence="13" id="KW-1185">Reference proteome</keyword>
<dbReference type="InterPro" id="IPR023696">
    <property type="entry name" value="Ureohydrolase_dom_sf"/>
</dbReference>
<dbReference type="InterPro" id="IPR003084">
    <property type="entry name" value="HDAC_I/II"/>
</dbReference>
<organism evidence="12 13">
    <name type="scientific">Aspergillus nanangensis</name>
    <dbReference type="NCBI Taxonomy" id="2582783"/>
    <lineage>
        <taxon>Eukaryota</taxon>
        <taxon>Fungi</taxon>
        <taxon>Dikarya</taxon>
        <taxon>Ascomycota</taxon>
        <taxon>Pezizomycotina</taxon>
        <taxon>Eurotiomycetes</taxon>
        <taxon>Eurotiomycetidae</taxon>
        <taxon>Eurotiales</taxon>
        <taxon>Aspergillaceae</taxon>
        <taxon>Aspergillus</taxon>
        <taxon>Aspergillus subgen. Circumdati</taxon>
    </lineage>
</organism>